<evidence type="ECO:0000313" key="1">
    <source>
        <dbReference type="EMBL" id="HDM90892.1"/>
    </source>
</evidence>
<dbReference type="InterPro" id="IPR050583">
    <property type="entry name" value="Mycobacterial_A85_antigen"/>
</dbReference>
<reference evidence="1" key="1">
    <citation type="journal article" date="2020" name="mSystems">
        <title>Genome- and Community-Level Interaction Insights into Carbon Utilization and Element Cycling Functions of Hydrothermarchaeota in Hydrothermal Sediment.</title>
        <authorList>
            <person name="Zhou Z."/>
            <person name="Liu Y."/>
            <person name="Xu W."/>
            <person name="Pan J."/>
            <person name="Luo Z.H."/>
            <person name="Li M."/>
        </authorList>
    </citation>
    <scope>NUCLEOTIDE SEQUENCE [LARGE SCALE GENOMIC DNA]</scope>
    <source>
        <strain evidence="1">HyVt-237</strain>
    </source>
</reference>
<dbReference type="Gene3D" id="3.40.50.1820">
    <property type="entry name" value="alpha/beta hydrolase"/>
    <property type="match status" value="2"/>
</dbReference>
<dbReference type="PANTHER" id="PTHR48098:SF1">
    <property type="entry name" value="DIACYLGLYCEROL ACYLTRANSFERASE_MYCOLYLTRANSFERASE AG85A"/>
    <property type="match status" value="1"/>
</dbReference>
<name>A0A7C1BHR0_UNCW3</name>
<protein>
    <recommendedName>
        <fullName evidence="2">Esterase</fullName>
    </recommendedName>
</protein>
<dbReference type="AlphaFoldDB" id="A0A7C1BHR0"/>
<dbReference type="InterPro" id="IPR029058">
    <property type="entry name" value="AB_hydrolase_fold"/>
</dbReference>
<evidence type="ECO:0008006" key="2">
    <source>
        <dbReference type="Google" id="ProtNLM"/>
    </source>
</evidence>
<comment type="caution">
    <text evidence="1">The sequence shown here is derived from an EMBL/GenBank/DDBJ whole genome shotgun (WGS) entry which is preliminary data.</text>
</comment>
<feature type="non-terminal residue" evidence="1">
    <location>
        <position position="1"/>
    </location>
</feature>
<accession>A0A7C1BHR0</accession>
<dbReference type="Pfam" id="PF00756">
    <property type="entry name" value="Esterase"/>
    <property type="match status" value="1"/>
</dbReference>
<dbReference type="PANTHER" id="PTHR48098">
    <property type="entry name" value="ENTEROCHELIN ESTERASE-RELATED"/>
    <property type="match status" value="1"/>
</dbReference>
<sequence length="259" mass="28965">TEEVLDFMKENYPVDTTKIGILGISMGGYGALKLTVTHPDIFRAGASHSGPIAFPVFLEPDPLTGINVLGAMLLENPVYDSAGNVLGYRIPYPPLLDQEHPLTTMMFAMAGAFSPVVKPREEYDTLNYEFPMAQLPDGQWLGVILPIDTTAIPGDTVGLRQDVWEQWLANDVFTLMGQNYTLLDSLNTGLYIDCGDEDELFLQYHAMAVHDLLSNLGIEHYYEVFGQGPLYPPDRFPARHGTHLYLRLRESLKYISDHL</sequence>
<gene>
    <name evidence="1" type="ORF">ENG67_06780</name>
</gene>
<dbReference type="Proteomes" id="UP000885931">
    <property type="component" value="Unassembled WGS sequence"/>
</dbReference>
<dbReference type="EMBL" id="DRBW01000248">
    <property type="protein sequence ID" value="HDM90892.1"/>
    <property type="molecule type" value="Genomic_DNA"/>
</dbReference>
<dbReference type="GO" id="GO:0016747">
    <property type="term" value="F:acyltransferase activity, transferring groups other than amino-acyl groups"/>
    <property type="evidence" value="ECO:0007669"/>
    <property type="project" value="TreeGrafter"/>
</dbReference>
<dbReference type="SUPFAM" id="SSF53474">
    <property type="entry name" value="alpha/beta-Hydrolases"/>
    <property type="match status" value="1"/>
</dbReference>
<organism evidence="1">
    <name type="scientific">candidate division WOR-3 bacterium</name>
    <dbReference type="NCBI Taxonomy" id="2052148"/>
    <lineage>
        <taxon>Bacteria</taxon>
        <taxon>Bacteria division WOR-3</taxon>
    </lineage>
</organism>
<dbReference type="InterPro" id="IPR000801">
    <property type="entry name" value="Esterase-like"/>
</dbReference>
<proteinExistence type="predicted"/>